<dbReference type="Pfam" id="PF00383">
    <property type="entry name" value="dCMP_cyt_deam_1"/>
    <property type="match status" value="1"/>
</dbReference>
<evidence type="ECO:0000256" key="14">
    <source>
        <dbReference type="PIRSR" id="PIRSR006769-2"/>
    </source>
</evidence>
<accession>A0A858RHJ7</accession>
<dbReference type="GO" id="GO:0008835">
    <property type="term" value="F:diaminohydroxyphosphoribosylaminopyrimidine deaminase activity"/>
    <property type="evidence" value="ECO:0007669"/>
    <property type="project" value="UniProtKB-EC"/>
</dbReference>
<gene>
    <name evidence="17" type="primary">ribD</name>
    <name evidence="17" type="ORF">HHL09_12965</name>
</gene>
<evidence type="ECO:0000256" key="10">
    <source>
        <dbReference type="ARBA" id="ARBA00023002"/>
    </source>
</evidence>
<comment type="cofactor">
    <cofactor evidence="12 15">
        <name>Zn(2+)</name>
        <dbReference type="ChEBI" id="CHEBI:29105"/>
    </cofactor>
    <text evidence="12 15">Binds 1 zinc ion.</text>
</comment>
<dbReference type="PROSITE" id="PS00903">
    <property type="entry name" value="CYT_DCMP_DEAMINASES_1"/>
    <property type="match status" value="1"/>
</dbReference>
<dbReference type="GO" id="GO:0008703">
    <property type="term" value="F:5-amino-6-(5-phosphoribosylamino)uracil reductase activity"/>
    <property type="evidence" value="ECO:0007669"/>
    <property type="project" value="UniProtKB-EC"/>
</dbReference>
<dbReference type="SUPFAM" id="SSF53597">
    <property type="entry name" value="Dihydrofolate reductase-like"/>
    <property type="match status" value="1"/>
</dbReference>
<keyword evidence="18" id="KW-1185">Reference proteome</keyword>
<dbReference type="EC" id="1.1.1.193" evidence="12"/>
<organism evidence="17 18">
    <name type="scientific">Luteolibacter luteus</name>
    <dbReference type="NCBI Taxonomy" id="2728835"/>
    <lineage>
        <taxon>Bacteria</taxon>
        <taxon>Pseudomonadati</taxon>
        <taxon>Verrucomicrobiota</taxon>
        <taxon>Verrucomicrobiia</taxon>
        <taxon>Verrucomicrobiales</taxon>
        <taxon>Verrucomicrobiaceae</taxon>
        <taxon>Luteolibacter</taxon>
    </lineage>
</organism>
<keyword evidence="6 12" id="KW-0686">Riboflavin biosynthesis</keyword>
<evidence type="ECO:0000256" key="15">
    <source>
        <dbReference type="PIRSR" id="PIRSR006769-3"/>
    </source>
</evidence>
<dbReference type="AlphaFoldDB" id="A0A858RHJ7"/>
<dbReference type="SUPFAM" id="SSF53927">
    <property type="entry name" value="Cytidine deaminase-like"/>
    <property type="match status" value="1"/>
</dbReference>
<comment type="catalytic activity">
    <reaction evidence="12">
        <text>2,5-diamino-6-hydroxy-4-(5-phosphoribosylamino)-pyrimidine + H2O + H(+) = 5-amino-6-(5-phospho-D-ribosylamino)uracil + NH4(+)</text>
        <dbReference type="Rhea" id="RHEA:21868"/>
        <dbReference type="ChEBI" id="CHEBI:15377"/>
        <dbReference type="ChEBI" id="CHEBI:15378"/>
        <dbReference type="ChEBI" id="CHEBI:28938"/>
        <dbReference type="ChEBI" id="CHEBI:58453"/>
        <dbReference type="ChEBI" id="CHEBI:58614"/>
        <dbReference type="EC" id="3.5.4.26"/>
    </reaction>
</comment>
<dbReference type="GO" id="GO:0008270">
    <property type="term" value="F:zinc ion binding"/>
    <property type="evidence" value="ECO:0007669"/>
    <property type="project" value="InterPro"/>
</dbReference>
<feature type="binding site" evidence="14">
    <location>
        <position position="207"/>
    </location>
    <ligand>
        <name>NADP(+)</name>
        <dbReference type="ChEBI" id="CHEBI:58349"/>
    </ligand>
</feature>
<evidence type="ECO:0000256" key="6">
    <source>
        <dbReference type="ARBA" id="ARBA00022619"/>
    </source>
</evidence>
<feature type="binding site" evidence="14">
    <location>
        <position position="211"/>
    </location>
    <ligand>
        <name>substrate</name>
    </ligand>
</feature>
<evidence type="ECO:0000256" key="13">
    <source>
        <dbReference type="PIRSR" id="PIRSR006769-1"/>
    </source>
</evidence>
<name>A0A858RHJ7_9BACT</name>
<evidence type="ECO:0000256" key="7">
    <source>
        <dbReference type="ARBA" id="ARBA00022723"/>
    </source>
</evidence>
<comment type="pathway">
    <text evidence="3 12">Cofactor biosynthesis; riboflavin biosynthesis; 5-amino-6-(D-ribitylamino)uracil from GTP: step 3/4.</text>
</comment>
<dbReference type="InterPro" id="IPR002125">
    <property type="entry name" value="CMP_dCMP_dom"/>
</dbReference>
<feature type="binding site" evidence="15">
    <location>
        <position position="52"/>
    </location>
    <ligand>
        <name>Zn(2+)</name>
        <dbReference type="ChEBI" id="CHEBI:29105"/>
        <note>catalytic</note>
    </ligand>
</feature>
<dbReference type="NCBIfam" id="TIGR00326">
    <property type="entry name" value="eubact_ribD"/>
    <property type="match status" value="1"/>
</dbReference>
<evidence type="ECO:0000256" key="11">
    <source>
        <dbReference type="ARBA" id="ARBA00023268"/>
    </source>
</evidence>
<evidence type="ECO:0000256" key="3">
    <source>
        <dbReference type="ARBA" id="ARBA00004910"/>
    </source>
</evidence>
<dbReference type="Gene3D" id="3.40.140.10">
    <property type="entry name" value="Cytidine Deaminase, domain 2"/>
    <property type="match status" value="1"/>
</dbReference>
<dbReference type="EC" id="3.5.4.26" evidence="12"/>
<dbReference type="InterPro" id="IPR004794">
    <property type="entry name" value="Eubact_RibD"/>
</dbReference>
<dbReference type="Proteomes" id="UP000501812">
    <property type="component" value="Chromosome"/>
</dbReference>
<feature type="binding site" evidence="14">
    <location>
        <position position="279"/>
    </location>
    <ligand>
        <name>substrate</name>
    </ligand>
</feature>
<comment type="similarity">
    <text evidence="5 12">In the C-terminal section; belongs to the HTP reductase family.</text>
</comment>
<dbReference type="Gene3D" id="3.40.430.10">
    <property type="entry name" value="Dihydrofolate Reductase, subunit A"/>
    <property type="match status" value="2"/>
</dbReference>
<evidence type="ECO:0000256" key="2">
    <source>
        <dbReference type="ARBA" id="ARBA00004882"/>
    </source>
</evidence>
<dbReference type="KEGG" id="luo:HHL09_12965"/>
<evidence type="ECO:0000256" key="12">
    <source>
        <dbReference type="PIRNR" id="PIRNR006769"/>
    </source>
</evidence>
<keyword evidence="9 12" id="KW-0521">NADP</keyword>
<evidence type="ECO:0000313" key="17">
    <source>
        <dbReference type="EMBL" id="QJE96656.1"/>
    </source>
</evidence>
<evidence type="ECO:0000259" key="16">
    <source>
        <dbReference type="PROSITE" id="PS51747"/>
    </source>
</evidence>
<dbReference type="UniPathway" id="UPA00275">
    <property type="reaction ID" value="UER00401"/>
</dbReference>
<keyword evidence="11" id="KW-0511">Multifunctional enzyme</keyword>
<dbReference type="InterPro" id="IPR016193">
    <property type="entry name" value="Cytidine_deaminase-like"/>
</dbReference>
<dbReference type="PANTHER" id="PTHR38011">
    <property type="entry name" value="DIHYDROFOLATE REDUCTASE FAMILY PROTEIN (AFU_ORTHOLOGUE AFUA_8G06820)"/>
    <property type="match status" value="1"/>
</dbReference>
<dbReference type="GO" id="GO:0009231">
    <property type="term" value="P:riboflavin biosynthetic process"/>
    <property type="evidence" value="ECO:0007669"/>
    <property type="project" value="UniProtKB-UniPathway"/>
</dbReference>
<comment type="catalytic activity">
    <reaction evidence="12">
        <text>5-amino-6-(5-phospho-D-ribitylamino)uracil + NADP(+) = 5-amino-6-(5-phospho-D-ribosylamino)uracil + NADPH + H(+)</text>
        <dbReference type="Rhea" id="RHEA:17845"/>
        <dbReference type="ChEBI" id="CHEBI:15378"/>
        <dbReference type="ChEBI" id="CHEBI:57783"/>
        <dbReference type="ChEBI" id="CHEBI:58349"/>
        <dbReference type="ChEBI" id="CHEBI:58421"/>
        <dbReference type="ChEBI" id="CHEBI:58453"/>
        <dbReference type="EC" id="1.1.1.193"/>
    </reaction>
</comment>
<keyword evidence="7 12" id="KW-0479">Metal-binding</keyword>
<evidence type="ECO:0000256" key="9">
    <source>
        <dbReference type="ARBA" id="ARBA00022857"/>
    </source>
</evidence>
<keyword evidence="12 17" id="KW-0378">Hydrolase</keyword>
<dbReference type="Pfam" id="PF01872">
    <property type="entry name" value="RibD_C"/>
    <property type="match status" value="1"/>
</dbReference>
<feature type="domain" description="CMP/dCMP-type deaminase" evidence="16">
    <location>
        <begin position="3"/>
        <end position="129"/>
    </location>
</feature>
<feature type="binding site" evidence="14">
    <location>
        <position position="177"/>
    </location>
    <ligand>
        <name>NADP(+)</name>
        <dbReference type="ChEBI" id="CHEBI:58349"/>
    </ligand>
</feature>
<sequence length="345" mass="37152">MQGEDAHWMRRAIEEGSKGIGRTSPNPAVGSVIVKDGVELGAGWHRGAGLPHAEREAIAAVKRTHGEAALKGSSVYVTLEPCSTHGRTPPCTDGLIEAGVSRVIYAAEDPNPAHAGRADRLLEEAGISVSRGVLSEEASKLIRAFTKVQRSGLPWVILKTAMSLDGRITRPPGEGMWLTGEVARTEVQRLRAECEAVLTSGETVRRDNPRLDLRDPELAADRAQPWRVVLTRDAGSLPMDAPLFTDANRERTLIEDRDHPEIVLRRLVNERGVSAVLVECGGRLAAELMEAKLVDEWVAFMAPMVNGGPVPALAGGGLGEGVTLHDVRFQRFGPDVMLRGTISQG</sequence>
<feature type="binding site" evidence="14">
    <location>
        <position position="191"/>
    </location>
    <ligand>
        <name>substrate</name>
    </ligand>
</feature>
<feature type="active site" description="Proton donor" evidence="13">
    <location>
        <position position="54"/>
    </location>
</feature>
<dbReference type="EMBL" id="CP051774">
    <property type="protein sequence ID" value="QJE96656.1"/>
    <property type="molecule type" value="Genomic_DNA"/>
</dbReference>
<dbReference type="InterPro" id="IPR016192">
    <property type="entry name" value="APOBEC/CMP_deaminase_Zn-bd"/>
</dbReference>
<comment type="pathway">
    <text evidence="2 12">Cofactor biosynthesis; riboflavin biosynthesis; 5-amino-6-(D-ribitylamino)uracil from GTP: step 2/4.</text>
</comment>
<comment type="similarity">
    <text evidence="4 12">In the N-terminal section; belongs to the cytidine and deoxycytidylate deaminase family.</text>
</comment>
<comment type="function">
    <text evidence="1 12">Converts 2,5-diamino-6-(ribosylamino)-4(3h)-pyrimidinone 5'-phosphate into 5-amino-6-(ribosylamino)-2,4(1h,3h)-pyrimidinedione 5'-phosphate.</text>
</comment>
<reference evidence="17 18" key="1">
    <citation type="submission" date="2020-04" db="EMBL/GenBank/DDBJ databases">
        <title>Luteolibacter sp. G-1-1-1 isolated from soil.</title>
        <authorList>
            <person name="Dahal R.H."/>
        </authorList>
    </citation>
    <scope>NUCLEOTIDE SEQUENCE [LARGE SCALE GENOMIC DNA]</scope>
    <source>
        <strain evidence="17 18">G-1-1-1</strain>
    </source>
</reference>
<evidence type="ECO:0000256" key="5">
    <source>
        <dbReference type="ARBA" id="ARBA00007417"/>
    </source>
</evidence>
<dbReference type="PROSITE" id="PS51747">
    <property type="entry name" value="CYT_DCMP_DEAMINASES_2"/>
    <property type="match status" value="1"/>
</dbReference>
<feature type="binding site" evidence="15">
    <location>
        <position position="82"/>
    </location>
    <ligand>
        <name>Zn(2+)</name>
        <dbReference type="ChEBI" id="CHEBI:29105"/>
        <note>catalytic</note>
    </ligand>
</feature>
<dbReference type="PANTHER" id="PTHR38011:SF7">
    <property type="entry name" value="2,5-DIAMINO-6-RIBOSYLAMINO-4(3H)-PYRIMIDINONE 5'-PHOSPHATE REDUCTASE"/>
    <property type="match status" value="1"/>
</dbReference>
<dbReference type="RefSeq" id="WP_169455057.1">
    <property type="nucleotide sequence ID" value="NZ_CP051774.1"/>
</dbReference>
<feature type="binding site" evidence="15">
    <location>
        <position position="91"/>
    </location>
    <ligand>
        <name>Zn(2+)</name>
        <dbReference type="ChEBI" id="CHEBI:29105"/>
        <note>catalytic</note>
    </ligand>
</feature>
<evidence type="ECO:0000256" key="1">
    <source>
        <dbReference type="ARBA" id="ARBA00002151"/>
    </source>
</evidence>
<dbReference type="InterPro" id="IPR002734">
    <property type="entry name" value="RibDG_C"/>
</dbReference>
<keyword evidence="8 12" id="KW-0862">Zinc</keyword>
<dbReference type="InterPro" id="IPR050765">
    <property type="entry name" value="Riboflavin_Biosynth_HTPR"/>
</dbReference>
<protein>
    <recommendedName>
        <fullName evidence="12">Riboflavin biosynthesis protein RibD</fullName>
    </recommendedName>
    <domain>
        <recommendedName>
            <fullName evidence="12">Diaminohydroxyphosphoribosylaminopyrimidine deaminase</fullName>
            <shortName evidence="12">DRAP deaminase</shortName>
            <ecNumber evidence="12">3.5.4.26</ecNumber>
        </recommendedName>
        <alternativeName>
            <fullName evidence="12">Riboflavin-specific deaminase</fullName>
        </alternativeName>
    </domain>
    <domain>
        <recommendedName>
            <fullName evidence="12">5-amino-6-(5-phosphoribosylamino)uracil reductase</fullName>
            <ecNumber evidence="12">1.1.1.193</ecNumber>
        </recommendedName>
        <alternativeName>
            <fullName evidence="12">HTP reductase</fullName>
        </alternativeName>
    </domain>
</protein>
<dbReference type="InterPro" id="IPR024072">
    <property type="entry name" value="DHFR-like_dom_sf"/>
</dbReference>
<evidence type="ECO:0000256" key="4">
    <source>
        <dbReference type="ARBA" id="ARBA00005259"/>
    </source>
</evidence>
<feature type="binding site" evidence="14">
    <location>
        <position position="161"/>
    </location>
    <ligand>
        <name>NADP(+)</name>
        <dbReference type="ChEBI" id="CHEBI:58349"/>
    </ligand>
</feature>
<feature type="binding site" evidence="14">
    <location>
        <position position="203"/>
    </location>
    <ligand>
        <name>substrate</name>
    </ligand>
</feature>
<evidence type="ECO:0000313" key="18">
    <source>
        <dbReference type="Proteomes" id="UP000501812"/>
    </source>
</evidence>
<dbReference type="CDD" id="cd01284">
    <property type="entry name" value="Riboflavin_deaminase-reductase"/>
    <property type="match status" value="1"/>
</dbReference>
<feature type="binding site" evidence="14">
    <location>
        <position position="214"/>
    </location>
    <ligand>
        <name>substrate</name>
    </ligand>
</feature>
<evidence type="ECO:0000256" key="8">
    <source>
        <dbReference type="ARBA" id="ARBA00022833"/>
    </source>
</evidence>
<proteinExistence type="inferred from homology"/>
<keyword evidence="10 12" id="KW-0560">Oxidoreductase</keyword>
<dbReference type="PIRSF" id="PIRSF006769">
    <property type="entry name" value="RibD"/>
    <property type="match status" value="1"/>
</dbReference>